<accession>A0A2B4S0P5</accession>
<evidence type="ECO:0000256" key="1">
    <source>
        <dbReference type="ARBA" id="ARBA00005762"/>
    </source>
</evidence>
<dbReference type="OrthoDB" id="6513042at2759"/>
<keyword evidence="13" id="KW-1185">Reference proteome</keyword>
<dbReference type="Pfam" id="PF20706">
    <property type="entry name" value="GT4-conflict"/>
    <property type="match status" value="1"/>
</dbReference>
<comment type="caution">
    <text evidence="12">The sequence shown here is derived from an EMBL/GenBank/DDBJ whole genome shotgun (WGS) entry which is preliminary data.</text>
</comment>
<keyword evidence="7" id="KW-0943">RNA-mediated gene silencing</keyword>
<dbReference type="EMBL" id="LSMT01000242">
    <property type="protein sequence ID" value="PFX22360.1"/>
    <property type="molecule type" value="Genomic_DNA"/>
</dbReference>
<comment type="catalytic activity">
    <reaction evidence="8">
        <text>RNA(n) + a ribonucleoside 5'-triphosphate = RNA(n+1) + diphosphate</text>
        <dbReference type="Rhea" id="RHEA:21248"/>
        <dbReference type="Rhea" id="RHEA-COMP:14527"/>
        <dbReference type="Rhea" id="RHEA-COMP:17342"/>
        <dbReference type="ChEBI" id="CHEBI:33019"/>
        <dbReference type="ChEBI" id="CHEBI:61557"/>
        <dbReference type="ChEBI" id="CHEBI:140395"/>
        <dbReference type="EC" id="2.7.7.48"/>
    </reaction>
</comment>
<dbReference type="EC" id="2.7.7.48" evidence="2"/>
<name>A0A2B4S0P5_STYPI</name>
<reference evidence="13" key="1">
    <citation type="journal article" date="2017" name="bioRxiv">
        <title>Comparative analysis of the genomes of Stylophora pistillata and Acropora digitifera provides evidence for extensive differences between species of corals.</title>
        <authorList>
            <person name="Voolstra C.R."/>
            <person name="Li Y."/>
            <person name="Liew Y.J."/>
            <person name="Baumgarten S."/>
            <person name="Zoccola D."/>
            <person name="Flot J.-F."/>
            <person name="Tambutte S."/>
            <person name="Allemand D."/>
            <person name="Aranda M."/>
        </authorList>
    </citation>
    <scope>NUCLEOTIDE SEQUENCE [LARGE SCALE GENOMIC DNA]</scope>
</reference>
<feature type="domain" description="RDRP core" evidence="10">
    <location>
        <begin position="488"/>
        <end position="888"/>
    </location>
</feature>
<feature type="domain" description="RDRP C-terminal head" evidence="11">
    <location>
        <begin position="1051"/>
        <end position="1223"/>
    </location>
</feature>
<dbReference type="SUPFAM" id="SSF81631">
    <property type="entry name" value="PAP/OAS1 substrate-binding domain"/>
    <property type="match status" value="1"/>
</dbReference>
<evidence type="ECO:0000256" key="7">
    <source>
        <dbReference type="ARBA" id="ARBA00023158"/>
    </source>
</evidence>
<evidence type="ECO:0000256" key="6">
    <source>
        <dbReference type="ARBA" id="ARBA00022884"/>
    </source>
</evidence>
<sequence length="1979" mass="225624">MASREASTAASREEEQKEQRLIDVMFLCDEWKSSKGGLPTFNREFTINLAQVMIGSMKIQCYVSQSDDQDREDAIQHRVTLITAQNVPGSKDPLDWLKVPPPELQYPHIVRGGIASKQKYNSIRTSLTMCLDDAGVKIKHIEIMSNIPVPRLLSYKEALKKINQIDTGDLHDRGDSFWMESETPKDTFKYRTDETRQMVRVASFSFGTFTTLGTYVQHWSNEQDSLVIQEGSIESEFQHDVGTLAIFFFKQGAIEGSKEIRIEMEYRQFENYVVVDENLPNGKISFYFPLQWPPKISEELTINDHTTYDRLTHFFGCSREILGSSSVLCLNFPLKERILAQDEADSPLGLMTGLSRRGFSLCFASIKTKFPRGPTEVPRKPTLSDPKIMYALECLLSRGFKVRDRVSRKFYDLLRNATDRYGSLQEKNLVSPEKVCKALYRLVSTVETDRFCPLEHYLERLLYGDMSHLTAFEFEIPRHYVYVPRLIITPTQDYLLPAELVAENRVIRDYGHEQAMRIAFREEDFSKLSSTHPEGLKHVLNERVVELLSNAIHIAGRRFEFLACSNSQLRDHGAWLYDIEGQHRAADIRGSLGQLNEMRCVATYVSRMGQCFSSTKEAVTVSIEEGCSVEEIPDIEVEYKDVYFECCGNFRSGKYTFSDGVGKISKALAEKVADSLGLDPTPSAFQIRYGGCKGMLAIDPRLPNGDNQEILQYRKSMQKFNSKHSALEICEATRPNLLYLNRQCIILLNGLGVPDESFISLQDRMLRSLALMLLFETVALETLQRTNIPGGLKITALSRSGLNVTREPFFRSLLLAIYKSRLGDLLRRARIAIPETHGRLLMGVIDETGSLEYGQVFVRYSKLVSQPGKQLKILRGNVVISKNPCFHPDEMSGSDLDGDKYFVTWYDRLLPPKANVEPMDFTSPEKMKVERPIEVSDMIQFVAEYIKNDQLGIIANAHLVHADHDDKGVFSDACIQLAHMHSDAVDFPKTGKCPSLPKDLRPDQYPDFMMKSGKPRYNSQRILGKLFRKCKSLDRAQQFSAEASHTQIIPDPDLIVPGYEYYLEVAKEKRNHYNTKLDGLMSLYGLRNEGEVITGCLVRVNTRLAGKTDEKFEVAQMIQASLSTLRAKTRHDFYDEFGGEDEVMDEFEENGYFPDNILQKASAWYLATYGEQGEDEVQVTASSTNPNQQQEKEQHQKRLLSFPWVVDRILANIKTAKKEERERDGSQAQHAMGAVGDLITDQAAYFFSRFKSELGETREVQIEERNKLKNTLNRLIGEARAPRLALFNSSLTGISVGDEQQTSVEIYVHLKWNASEKEQYEYLQWLSRVLSREGSVKMQKHPVVLHFQRSSQGFNLLKQDYYITADSNRFQKSAYVSMQVQRCPRLLHLLLVLIHWGRRRHLVGNSKRSFLSDENLATLFLVFCEESDLINKLSDDDFQNFTLRHLGLPSSAERTEAERVWSNEVLGEYYQERLKGLKSDITPGHLLIRFFEYYSLVADDDALHMRNVKNPVKRRETLCPNVSSEEGNRFSDAALHAFHELAQCCGLDTLTAATHAESTRELKEMLTMPNTTWGALRFAEEFVRVKLSTLTSAQISLRPAQTGYILEATGNYLTLHTVQNELEKIETTCTSYIYDHTVSGASRFLFLDQNGPNDMVNVKQLQRGDYALNLSPLNSLLALGLNDERSRDLAEQNLLSFISFQMGVFKQEYLPYVHGTERLMIRAEFGSIYVQNAQVHARKVGAVEEILSQTADAKNRPGSNQAQKRNLMTHKFIPVLGGAESWTAAFPTPSQESYEETYTLGIKEGRNHTKTVLYDSELQFCDVDIPPINWVVADVKAPRPAGKKSRDIDFRVTVCSERKLGDDKDEVMSSPGYEMFRTKSILSKPDDTSLELARDFQKKVSFVRHDKTSIYKISDGNLFLRVKEVVKYDGKGSRFLKPSRNFTEAQIFGFFDGKGDLEEAMKVSRDLWSAVKRLRPHII</sequence>
<evidence type="ECO:0000313" key="12">
    <source>
        <dbReference type="EMBL" id="PFX22360.1"/>
    </source>
</evidence>
<dbReference type="Pfam" id="PF05183">
    <property type="entry name" value="RdRP"/>
    <property type="match status" value="1"/>
</dbReference>
<gene>
    <name evidence="12" type="primary">RDR1</name>
    <name evidence="12" type="ORF">AWC38_SpisGene13110</name>
</gene>
<evidence type="ECO:0000259" key="11">
    <source>
        <dbReference type="Pfam" id="PF26253"/>
    </source>
</evidence>
<evidence type="ECO:0000256" key="5">
    <source>
        <dbReference type="ARBA" id="ARBA00022695"/>
    </source>
</evidence>
<evidence type="ECO:0000256" key="2">
    <source>
        <dbReference type="ARBA" id="ARBA00012494"/>
    </source>
</evidence>
<dbReference type="Pfam" id="PF26253">
    <property type="entry name" value="RdRP_head"/>
    <property type="match status" value="1"/>
</dbReference>
<comment type="similarity">
    <text evidence="1">Belongs to the RdRP family.</text>
</comment>
<dbReference type="GO" id="GO:0031380">
    <property type="term" value="C:nuclear RNA-directed RNA polymerase complex"/>
    <property type="evidence" value="ECO:0007669"/>
    <property type="project" value="TreeGrafter"/>
</dbReference>
<keyword evidence="5" id="KW-0548">Nucleotidyltransferase</keyword>
<dbReference type="PANTHER" id="PTHR23079:SF55">
    <property type="entry name" value="RNA-DIRECTED RNA POLYMERASE"/>
    <property type="match status" value="1"/>
</dbReference>
<dbReference type="PANTHER" id="PTHR23079">
    <property type="entry name" value="RNA-DEPENDENT RNA POLYMERASE"/>
    <property type="match status" value="1"/>
</dbReference>
<keyword evidence="4" id="KW-0808">Transferase</keyword>
<dbReference type="Gene3D" id="1.10.1410.10">
    <property type="match status" value="1"/>
</dbReference>
<dbReference type="InterPro" id="IPR007855">
    <property type="entry name" value="RDRP"/>
</dbReference>
<dbReference type="GO" id="GO:0003723">
    <property type="term" value="F:RNA binding"/>
    <property type="evidence" value="ECO:0007669"/>
    <property type="project" value="UniProtKB-KW"/>
</dbReference>
<dbReference type="Proteomes" id="UP000225706">
    <property type="component" value="Unassembled WGS sequence"/>
</dbReference>
<evidence type="ECO:0000256" key="9">
    <source>
        <dbReference type="SAM" id="MobiDB-lite"/>
    </source>
</evidence>
<evidence type="ECO:0000259" key="10">
    <source>
        <dbReference type="Pfam" id="PF05183"/>
    </source>
</evidence>
<dbReference type="InterPro" id="IPR058752">
    <property type="entry name" value="RDRP_C_head"/>
</dbReference>
<protein>
    <recommendedName>
        <fullName evidence="2">RNA-directed RNA polymerase</fullName>
        <ecNumber evidence="2">2.7.7.48</ecNumber>
    </recommendedName>
</protein>
<evidence type="ECO:0000313" key="13">
    <source>
        <dbReference type="Proteomes" id="UP000225706"/>
    </source>
</evidence>
<keyword evidence="3 12" id="KW-0696">RNA-directed RNA polymerase</keyword>
<evidence type="ECO:0000256" key="8">
    <source>
        <dbReference type="ARBA" id="ARBA00048744"/>
    </source>
</evidence>
<dbReference type="GO" id="GO:0030422">
    <property type="term" value="P:siRNA processing"/>
    <property type="evidence" value="ECO:0007669"/>
    <property type="project" value="TreeGrafter"/>
</dbReference>
<evidence type="ECO:0000256" key="4">
    <source>
        <dbReference type="ARBA" id="ARBA00022679"/>
    </source>
</evidence>
<feature type="region of interest" description="Disordered" evidence="9">
    <location>
        <begin position="1176"/>
        <end position="1196"/>
    </location>
</feature>
<feature type="compositionally biased region" description="Polar residues" evidence="9">
    <location>
        <begin position="1179"/>
        <end position="1189"/>
    </location>
</feature>
<organism evidence="12 13">
    <name type="scientific">Stylophora pistillata</name>
    <name type="common">Smooth cauliflower coral</name>
    <dbReference type="NCBI Taxonomy" id="50429"/>
    <lineage>
        <taxon>Eukaryota</taxon>
        <taxon>Metazoa</taxon>
        <taxon>Cnidaria</taxon>
        <taxon>Anthozoa</taxon>
        <taxon>Hexacorallia</taxon>
        <taxon>Scleractinia</taxon>
        <taxon>Astrocoeniina</taxon>
        <taxon>Pocilloporidae</taxon>
        <taxon>Stylophora</taxon>
    </lineage>
</organism>
<evidence type="ECO:0000256" key="3">
    <source>
        <dbReference type="ARBA" id="ARBA00022484"/>
    </source>
</evidence>
<dbReference type="GO" id="GO:0003968">
    <property type="term" value="F:RNA-directed RNA polymerase activity"/>
    <property type="evidence" value="ECO:0007669"/>
    <property type="project" value="UniProtKB-KW"/>
</dbReference>
<dbReference type="InterPro" id="IPR057596">
    <property type="entry name" value="RDRP_core"/>
</dbReference>
<proteinExistence type="inferred from homology"/>
<keyword evidence="6" id="KW-0694">RNA-binding</keyword>